<organism evidence="3 4">
    <name type="scientific">Streptomyces chartreusis</name>
    <dbReference type="NCBI Taxonomy" id="1969"/>
    <lineage>
        <taxon>Bacteria</taxon>
        <taxon>Bacillati</taxon>
        <taxon>Actinomycetota</taxon>
        <taxon>Actinomycetes</taxon>
        <taxon>Kitasatosporales</taxon>
        <taxon>Streptomycetaceae</taxon>
        <taxon>Streptomyces</taxon>
    </lineage>
</organism>
<keyword evidence="4" id="KW-1185">Reference proteome</keyword>
<dbReference type="Proteomes" id="UP000509418">
    <property type="component" value="Chromosome"/>
</dbReference>
<evidence type="ECO:0000256" key="1">
    <source>
        <dbReference type="SAM" id="MobiDB-lite"/>
    </source>
</evidence>
<feature type="region of interest" description="Disordered" evidence="1">
    <location>
        <begin position="143"/>
        <end position="169"/>
    </location>
</feature>
<evidence type="ECO:0000313" key="4">
    <source>
        <dbReference type="Proteomes" id="UP000509418"/>
    </source>
</evidence>
<protein>
    <submittedName>
        <fullName evidence="3">Uncharacterized protein</fullName>
    </submittedName>
</protein>
<proteinExistence type="predicted"/>
<sequence length="169" mass="18686">MDWATVITIIGGVATALIGVVAGSLLTSRTERRHWSRDKQIEACAAVVAESTRIQLALRRAWREGETVDWIPWNVALGTVWMVGTPAVVAAAAAIDEVFWEYGDQFVQRTATSEDVWAEARNSMETARLHFINVTRLQVDPRHTRLAHGPVNRPSRSSFSGYGSPEPDS</sequence>
<keyword evidence="2" id="KW-0472">Membrane</keyword>
<keyword evidence="2" id="KW-0812">Transmembrane</keyword>
<dbReference type="AlphaFoldDB" id="A0A7H8TL84"/>
<gene>
    <name evidence="3" type="ORF">HUT05_45700</name>
</gene>
<dbReference type="EMBL" id="CP056041">
    <property type="protein sequence ID" value="QKZ24007.1"/>
    <property type="molecule type" value="Genomic_DNA"/>
</dbReference>
<name>A0A7H8TL84_STRCX</name>
<feature type="transmembrane region" description="Helical" evidence="2">
    <location>
        <begin position="6"/>
        <end position="27"/>
    </location>
</feature>
<evidence type="ECO:0000313" key="3">
    <source>
        <dbReference type="EMBL" id="QKZ24007.1"/>
    </source>
</evidence>
<keyword evidence="2" id="KW-1133">Transmembrane helix</keyword>
<evidence type="ECO:0000256" key="2">
    <source>
        <dbReference type="SAM" id="Phobius"/>
    </source>
</evidence>
<reference evidence="3 4" key="1">
    <citation type="submission" date="2020-06" db="EMBL/GenBank/DDBJ databases">
        <title>Genome mining for natural products.</title>
        <authorList>
            <person name="Zhang B."/>
            <person name="Shi J."/>
            <person name="Ge H."/>
        </authorList>
    </citation>
    <scope>NUCLEOTIDE SEQUENCE [LARGE SCALE GENOMIC DNA]</scope>
    <source>
        <strain evidence="3 4">NA02069</strain>
    </source>
</reference>
<accession>A0A7H8TL84</accession>